<protein>
    <recommendedName>
        <fullName evidence="5">ArsR family transcriptional regulator</fullName>
    </recommendedName>
</protein>
<evidence type="ECO:0000313" key="3">
    <source>
        <dbReference type="EMBL" id="MFC6787765.1"/>
    </source>
</evidence>
<reference evidence="3 4" key="1">
    <citation type="journal article" date="2019" name="Int. J. Syst. Evol. Microbiol.">
        <title>The Global Catalogue of Microorganisms (GCM) 10K type strain sequencing project: providing services to taxonomists for standard genome sequencing and annotation.</title>
        <authorList>
            <consortium name="The Broad Institute Genomics Platform"/>
            <consortium name="The Broad Institute Genome Sequencing Center for Infectious Disease"/>
            <person name="Wu L."/>
            <person name="Ma J."/>
        </authorList>
    </citation>
    <scope>NUCLEOTIDE SEQUENCE [LARGE SCALE GENOMIC DNA]</scope>
    <source>
        <strain evidence="3 4">SYNS20</strain>
    </source>
</reference>
<feature type="domain" description="DUF7351" evidence="2">
    <location>
        <begin position="91"/>
        <end position="265"/>
    </location>
</feature>
<sequence>MGIISALGEASGEGGYATLSFSELQEATGIEDNGHFNYHLKKLVEEFVEDREDGYALTLAGIRAYQAIVAQQQLPSTEVAPFDLHSADECHCGGVIEAWYENGRFHAECNECDESIQYYPVSPRSFDVADPDTLVTAAARRITRDESSMVRGVCPYCTGNVTWSFEMPEGYWAENGMQQEDIVSHVACDDCAWFMYGTIGGKARFNTIISSFLATRGHDPWREPPWGEPFEYTERVLSDDPWRLELTYELEGDELTVTVDGSLNVIDHELTEGAVDRED</sequence>
<dbReference type="Pfam" id="PF24038">
    <property type="entry name" value="DUF7347"/>
    <property type="match status" value="1"/>
</dbReference>
<evidence type="ECO:0000259" key="1">
    <source>
        <dbReference type="Pfam" id="PF24038"/>
    </source>
</evidence>
<dbReference type="InterPro" id="IPR036388">
    <property type="entry name" value="WH-like_DNA-bd_sf"/>
</dbReference>
<name>A0ABD5TFA7_9EURY</name>
<dbReference type="InterPro" id="IPR055771">
    <property type="entry name" value="DUF7347"/>
</dbReference>
<dbReference type="EMBL" id="JBHSWX010000012">
    <property type="protein sequence ID" value="MFC6787765.1"/>
    <property type="molecule type" value="Genomic_DNA"/>
</dbReference>
<evidence type="ECO:0008006" key="5">
    <source>
        <dbReference type="Google" id="ProtNLM"/>
    </source>
</evidence>
<dbReference type="AlphaFoldDB" id="A0ABD5TFA7"/>
<comment type="caution">
    <text evidence="3">The sequence shown here is derived from an EMBL/GenBank/DDBJ whole genome shotgun (WGS) entry which is preliminary data.</text>
</comment>
<dbReference type="GeneID" id="81210904"/>
<dbReference type="RefSeq" id="WP_284061908.1">
    <property type="nucleotide sequence ID" value="NZ_CP126158.1"/>
</dbReference>
<keyword evidence="4" id="KW-1185">Reference proteome</keyword>
<feature type="domain" description="DUF7347" evidence="1">
    <location>
        <begin position="2"/>
        <end position="68"/>
    </location>
</feature>
<accession>A0ABD5TFA7</accession>
<evidence type="ECO:0000259" key="2">
    <source>
        <dbReference type="Pfam" id="PF24042"/>
    </source>
</evidence>
<gene>
    <name evidence="3" type="ORF">ACFQFD_17670</name>
</gene>
<dbReference type="Proteomes" id="UP001596443">
    <property type="component" value="Unassembled WGS sequence"/>
</dbReference>
<organism evidence="3 4">
    <name type="scientific">Halobaculum halobium</name>
    <dbReference type="NCBI Taxonomy" id="3032281"/>
    <lineage>
        <taxon>Archaea</taxon>
        <taxon>Methanobacteriati</taxon>
        <taxon>Methanobacteriota</taxon>
        <taxon>Stenosarchaea group</taxon>
        <taxon>Halobacteria</taxon>
        <taxon>Halobacteriales</taxon>
        <taxon>Haloferacaceae</taxon>
        <taxon>Halobaculum</taxon>
    </lineage>
</organism>
<dbReference type="InterPro" id="IPR055775">
    <property type="entry name" value="DUF7351"/>
</dbReference>
<dbReference type="Gene3D" id="1.10.10.10">
    <property type="entry name" value="Winged helix-like DNA-binding domain superfamily/Winged helix DNA-binding domain"/>
    <property type="match status" value="1"/>
</dbReference>
<dbReference type="Pfam" id="PF24042">
    <property type="entry name" value="DUF7351"/>
    <property type="match status" value="1"/>
</dbReference>
<proteinExistence type="predicted"/>
<evidence type="ECO:0000313" key="4">
    <source>
        <dbReference type="Proteomes" id="UP001596443"/>
    </source>
</evidence>